<gene>
    <name evidence="1" type="ORF">MRATA1EN3_LOCUS23259</name>
</gene>
<evidence type="ECO:0000313" key="1">
    <source>
        <dbReference type="EMBL" id="CAI9712046.1"/>
    </source>
</evidence>
<reference evidence="1" key="1">
    <citation type="submission" date="2023-05" db="EMBL/GenBank/DDBJ databases">
        <authorList>
            <consortium name="ELIXIR-Norway"/>
        </authorList>
    </citation>
    <scope>NUCLEOTIDE SEQUENCE</scope>
</reference>
<accession>A0ACB0FGK6</accession>
<organism evidence="1 2">
    <name type="scientific">Rangifer tarandus platyrhynchus</name>
    <name type="common">Svalbard reindeer</name>
    <dbReference type="NCBI Taxonomy" id="3082113"/>
    <lineage>
        <taxon>Eukaryota</taxon>
        <taxon>Metazoa</taxon>
        <taxon>Chordata</taxon>
        <taxon>Craniata</taxon>
        <taxon>Vertebrata</taxon>
        <taxon>Euteleostomi</taxon>
        <taxon>Mammalia</taxon>
        <taxon>Eutheria</taxon>
        <taxon>Laurasiatheria</taxon>
        <taxon>Artiodactyla</taxon>
        <taxon>Ruminantia</taxon>
        <taxon>Pecora</taxon>
        <taxon>Cervidae</taxon>
        <taxon>Odocoileinae</taxon>
        <taxon>Rangifer</taxon>
    </lineage>
</organism>
<proteinExistence type="predicted"/>
<protein>
    <submittedName>
        <fullName evidence="1">Uncharacterized protein</fullName>
    </submittedName>
</protein>
<evidence type="ECO:0000313" key="2">
    <source>
        <dbReference type="Proteomes" id="UP001162501"/>
    </source>
</evidence>
<dbReference type="Proteomes" id="UP001162501">
    <property type="component" value="Chromosome 7"/>
</dbReference>
<sequence>MSPPPTEHSTQNQVQTRHGWQERKADLPSHPHAACGQVPAGQSRARGFTRPSLAGGAEHSAEAWAGVRLALQILRPALVRTGAQLDIFCFLKQPCRFHRQEKREAVGAAGHLVTGDAEAVRANSAGGGGSACGP</sequence>
<dbReference type="EMBL" id="OX596091">
    <property type="protein sequence ID" value="CAI9712046.1"/>
    <property type="molecule type" value="Genomic_DNA"/>
</dbReference>
<name>A0ACB0FGK6_RANTA</name>